<protein>
    <submittedName>
        <fullName evidence="1">Uncharacterized protein</fullName>
    </submittedName>
</protein>
<sequence>MSYMQFCIVNVSSHQLMFLYCYLKFICNSFLKLTDILEYFLNCIYCQFVKIHILKQQMLFFKLHLMSMNNVAVKYEQFMQFKSLQFYFAY</sequence>
<evidence type="ECO:0000313" key="1">
    <source>
        <dbReference type="EMBL" id="JAI07518.1"/>
    </source>
</evidence>
<organism evidence="1">
    <name type="scientific">Anguilla anguilla</name>
    <name type="common">European freshwater eel</name>
    <name type="synonym">Muraena anguilla</name>
    <dbReference type="NCBI Taxonomy" id="7936"/>
    <lineage>
        <taxon>Eukaryota</taxon>
        <taxon>Metazoa</taxon>
        <taxon>Chordata</taxon>
        <taxon>Craniata</taxon>
        <taxon>Vertebrata</taxon>
        <taxon>Euteleostomi</taxon>
        <taxon>Actinopterygii</taxon>
        <taxon>Neopterygii</taxon>
        <taxon>Teleostei</taxon>
        <taxon>Anguilliformes</taxon>
        <taxon>Anguillidae</taxon>
        <taxon>Anguilla</taxon>
    </lineage>
</organism>
<name>A0A0E9XXR9_ANGAN</name>
<proteinExistence type="predicted"/>
<dbReference type="AlphaFoldDB" id="A0A0E9XXR9"/>
<accession>A0A0E9XXR9</accession>
<reference evidence="1" key="1">
    <citation type="submission" date="2014-11" db="EMBL/GenBank/DDBJ databases">
        <authorList>
            <person name="Amaro Gonzalez C."/>
        </authorList>
    </citation>
    <scope>NUCLEOTIDE SEQUENCE</scope>
</reference>
<dbReference type="EMBL" id="GBXM01001060">
    <property type="protein sequence ID" value="JAI07518.1"/>
    <property type="molecule type" value="Transcribed_RNA"/>
</dbReference>
<reference evidence="1" key="2">
    <citation type="journal article" date="2015" name="Fish Shellfish Immunol.">
        <title>Early steps in the European eel (Anguilla anguilla)-Vibrio vulnificus interaction in the gills: Role of the RtxA13 toxin.</title>
        <authorList>
            <person name="Callol A."/>
            <person name="Pajuelo D."/>
            <person name="Ebbesson L."/>
            <person name="Teles M."/>
            <person name="MacKenzie S."/>
            <person name="Amaro C."/>
        </authorList>
    </citation>
    <scope>NUCLEOTIDE SEQUENCE</scope>
</reference>